<feature type="repeat" description="TPR" evidence="3">
    <location>
        <begin position="4"/>
        <end position="37"/>
    </location>
</feature>
<proteinExistence type="predicted"/>
<dbReference type="SMART" id="SM00028">
    <property type="entry name" value="TPR"/>
    <property type="match status" value="3"/>
</dbReference>
<dbReference type="SUPFAM" id="SSF48452">
    <property type="entry name" value="TPR-like"/>
    <property type="match status" value="1"/>
</dbReference>
<sequence>MDEYKSCFDKGVALLEEKKYTEAQEFFQKSIDIQPGFIPAWVYKGISLEQLRCYEEAIDCYSQAIKINPNVADLWYNKGATYCLMKRYKDAIFCFDRVLEIEPNNALAKTTRFLVINKPSIVELTPKKPEYGRNKEDSNSEEVELPIREKIPQQVEFPKSLEMGE</sequence>
<evidence type="ECO:0000256" key="1">
    <source>
        <dbReference type="ARBA" id="ARBA00022737"/>
    </source>
</evidence>
<evidence type="ECO:0000256" key="3">
    <source>
        <dbReference type="PROSITE-ProRule" id="PRU00339"/>
    </source>
</evidence>
<evidence type="ECO:0000313" key="6">
    <source>
        <dbReference type="Proteomes" id="UP000661112"/>
    </source>
</evidence>
<organism evidence="5 6">
    <name type="scientific">Anabaena azotica FACHB-119</name>
    <dbReference type="NCBI Taxonomy" id="947527"/>
    <lineage>
        <taxon>Bacteria</taxon>
        <taxon>Bacillati</taxon>
        <taxon>Cyanobacteriota</taxon>
        <taxon>Cyanophyceae</taxon>
        <taxon>Nostocales</taxon>
        <taxon>Nostocaceae</taxon>
        <taxon>Anabaena</taxon>
        <taxon>Anabaena azotica</taxon>
    </lineage>
</organism>
<feature type="compositionally biased region" description="Basic and acidic residues" evidence="4">
    <location>
        <begin position="127"/>
        <end position="138"/>
    </location>
</feature>
<dbReference type="Gene3D" id="1.25.40.10">
    <property type="entry name" value="Tetratricopeptide repeat domain"/>
    <property type="match status" value="1"/>
</dbReference>
<dbReference type="InterPro" id="IPR011990">
    <property type="entry name" value="TPR-like_helical_dom_sf"/>
</dbReference>
<feature type="repeat" description="TPR" evidence="3">
    <location>
        <begin position="72"/>
        <end position="105"/>
    </location>
</feature>
<dbReference type="InterPro" id="IPR051685">
    <property type="entry name" value="Ycf3/AcsC/BcsC/TPR_MFPF"/>
</dbReference>
<keyword evidence="2 3" id="KW-0802">TPR repeat</keyword>
<feature type="repeat" description="TPR" evidence="3">
    <location>
        <begin position="38"/>
        <end position="71"/>
    </location>
</feature>
<dbReference type="InterPro" id="IPR019734">
    <property type="entry name" value="TPR_rpt"/>
</dbReference>
<reference evidence="5 6" key="1">
    <citation type="journal article" date="2020" name="ISME J.">
        <title>Comparative genomics reveals insights into cyanobacterial evolution and habitat adaptation.</title>
        <authorList>
            <person name="Chen M.Y."/>
            <person name="Teng W.K."/>
            <person name="Zhao L."/>
            <person name="Hu C.X."/>
            <person name="Zhou Y.K."/>
            <person name="Han B.P."/>
            <person name="Song L.R."/>
            <person name="Shu W.S."/>
        </authorList>
    </citation>
    <scope>NUCLEOTIDE SEQUENCE [LARGE SCALE GENOMIC DNA]</scope>
    <source>
        <strain evidence="5 6">FACHB-119</strain>
    </source>
</reference>
<dbReference type="Proteomes" id="UP000661112">
    <property type="component" value="Unassembled WGS sequence"/>
</dbReference>
<dbReference type="Pfam" id="PF00515">
    <property type="entry name" value="TPR_1"/>
    <property type="match status" value="2"/>
</dbReference>
<evidence type="ECO:0000256" key="2">
    <source>
        <dbReference type="ARBA" id="ARBA00022803"/>
    </source>
</evidence>
<evidence type="ECO:0000313" key="5">
    <source>
        <dbReference type="EMBL" id="MBD2499280.1"/>
    </source>
</evidence>
<dbReference type="PANTHER" id="PTHR44943">
    <property type="entry name" value="CELLULOSE SYNTHASE OPERON PROTEIN C"/>
    <property type="match status" value="1"/>
</dbReference>
<gene>
    <name evidence="5" type="ORF">H6G83_01395</name>
</gene>
<dbReference type="EMBL" id="JACJSG010000002">
    <property type="protein sequence ID" value="MBD2499280.1"/>
    <property type="molecule type" value="Genomic_DNA"/>
</dbReference>
<name>A0ABR8CZ78_9NOST</name>
<accession>A0ABR8CZ78</accession>
<feature type="region of interest" description="Disordered" evidence="4">
    <location>
        <begin position="127"/>
        <end position="150"/>
    </location>
</feature>
<evidence type="ECO:0000256" key="4">
    <source>
        <dbReference type="SAM" id="MobiDB-lite"/>
    </source>
</evidence>
<keyword evidence="1" id="KW-0677">Repeat</keyword>
<protein>
    <submittedName>
        <fullName evidence="5">Tetratricopeptide repeat protein</fullName>
    </submittedName>
</protein>
<dbReference type="PANTHER" id="PTHR44943:SF4">
    <property type="entry name" value="TPR REPEAT-CONTAINING PROTEIN MJ0798"/>
    <property type="match status" value="1"/>
</dbReference>
<keyword evidence="6" id="KW-1185">Reference proteome</keyword>
<comment type="caution">
    <text evidence="5">The sequence shown here is derived from an EMBL/GenBank/DDBJ whole genome shotgun (WGS) entry which is preliminary data.</text>
</comment>
<dbReference type="PROSITE" id="PS50005">
    <property type="entry name" value="TPR"/>
    <property type="match status" value="3"/>
</dbReference>
<dbReference type="PROSITE" id="PS50293">
    <property type="entry name" value="TPR_REGION"/>
    <property type="match status" value="1"/>
</dbReference>
<dbReference type="Pfam" id="PF13181">
    <property type="entry name" value="TPR_8"/>
    <property type="match status" value="1"/>
</dbReference>